<gene>
    <name evidence="1" type="ORF">HaLaN_19733</name>
</gene>
<dbReference type="AlphaFoldDB" id="A0A699ZHU4"/>
<organism evidence="1 2">
    <name type="scientific">Haematococcus lacustris</name>
    <name type="common">Green alga</name>
    <name type="synonym">Haematococcus pluvialis</name>
    <dbReference type="NCBI Taxonomy" id="44745"/>
    <lineage>
        <taxon>Eukaryota</taxon>
        <taxon>Viridiplantae</taxon>
        <taxon>Chlorophyta</taxon>
        <taxon>core chlorophytes</taxon>
        <taxon>Chlorophyceae</taxon>
        <taxon>CS clade</taxon>
        <taxon>Chlamydomonadales</taxon>
        <taxon>Haematococcaceae</taxon>
        <taxon>Haematococcus</taxon>
    </lineage>
</organism>
<dbReference type="Proteomes" id="UP000485058">
    <property type="component" value="Unassembled WGS sequence"/>
</dbReference>
<evidence type="ECO:0000313" key="2">
    <source>
        <dbReference type="Proteomes" id="UP000485058"/>
    </source>
</evidence>
<reference evidence="1 2" key="1">
    <citation type="submission" date="2020-02" db="EMBL/GenBank/DDBJ databases">
        <title>Draft genome sequence of Haematococcus lacustris strain NIES-144.</title>
        <authorList>
            <person name="Morimoto D."/>
            <person name="Nakagawa S."/>
            <person name="Yoshida T."/>
            <person name="Sawayama S."/>
        </authorList>
    </citation>
    <scope>NUCLEOTIDE SEQUENCE [LARGE SCALE GENOMIC DNA]</scope>
    <source>
        <strain evidence="1 2">NIES-144</strain>
    </source>
</reference>
<sequence length="82" mass="8752">MARVVRPSSEGGRVLLLEHARAELPLLGWYQDVSAVTVAATSKGCMWNQDVPALLAAAGLRVIRLSRHTGGTVVMVEAVRDA</sequence>
<keyword evidence="2" id="KW-1185">Reference proteome</keyword>
<accession>A0A699ZHU4</accession>
<dbReference type="InterPro" id="IPR029063">
    <property type="entry name" value="SAM-dependent_MTases_sf"/>
</dbReference>
<proteinExistence type="predicted"/>
<comment type="caution">
    <text evidence="1">The sequence shown here is derived from an EMBL/GenBank/DDBJ whole genome shotgun (WGS) entry which is preliminary data.</text>
</comment>
<dbReference type="EMBL" id="BLLF01002008">
    <property type="protein sequence ID" value="GFH22287.1"/>
    <property type="molecule type" value="Genomic_DNA"/>
</dbReference>
<protein>
    <submittedName>
        <fullName evidence="1">Uncharacterized protein</fullName>
    </submittedName>
</protein>
<dbReference type="SUPFAM" id="SSF53335">
    <property type="entry name" value="S-adenosyl-L-methionine-dependent methyltransferases"/>
    <property type="match status" value="1"/>
</dbReference>
<evidence type="ECO:0000313" key="1">
    <source>
        <dbReference type="EMBL" id="GFH22287.1"/>
    </source>
</evidence>
<name>A0A699ZHU4_HAELA</name>